<dbReference type="AlphaFoldDB" id="A0A2T0U3R0"/>
<evidence type="ECO:0000313" key="2">
    <source>
        <dbReference type="Proteomes" id="UP000237822"/>
    </source>
</evidence>
<dbReference type="EMBL" id="PVTI01000033">
    <property type="protein sequence ID" value="PRY52498.1"/>
    <property type="molecule type" value="Genomic_DNA"/>
</dbReference>
<accession>A0A2T0U3R0</accession>
<dbReference type="Proteomes" id="UP000237822">
    <property type="component" value="Unassembled WGS sequence"/>
</dbReference>
<proteinExistence type="predicted"/>
<name>A0A2T0U3R0_9MICO</name>
<keyword evidence="2" id="KW-1185">Reference proteome</keyword>
<evidence type="ECO:0000313" key="1">
    <source>
        <dbReference type="EMBL" id="PRY52498.1"/>
    </source>
</evidence>
<gene>
    <name evidence="1" type="ORF">BCF74_13327</name>
</gene>
<organism evidence="1 2">
    <name type="scientific">Knoellia remsis</name>
    <dbReference type="NCBI Taxonomy" id="407159"/>
    <lineage>
        <taxon>Bacteria</taxon>
        <taxon>Bacillati</taxon>
        <taxon>Actinomycetota</taxon>
        <taxon>Actinomycetes</taxon>
        <taxon>Micrococcales</taxon>
        <taxon>Intrasporangiaceae</taxon>
        <taxon>Knoellia</taxon>
    </lineage>
</organism>
<protein>
    <submittedName>
        <fullName evidence="1">Uncharacterized protein</fullName>
    </submittedName>
</protein>
<comment type="caution">
    <text evidence="1">The sequence shown here is derived from an EMBL/GenBank/DDBJ whole genome shotgun (WGS) entry which is preliminary data.</text>
</comment>
<sequence length="101" mass="11693">MSRPRPDFFYRLGNSQGVIAEVERGGTVTNNHDLKDIWKTHIAADAQHLFLIVPNSNWRESGLPRERPFLRVTHRMGAFFGDPRREIDVMTCHIFGYGRLV</sequence>
<reference evidence="1 2" key="1">
    <citation type="submission" date="2018-03" db="EMBL/GenBank/DDBJ databases">
        <title>Genomic Encyclopedia of Archaeal and Bacterial Type Strains, Phase II (KMG-II): from individual species to whole genera.</title>
        <authorList>
            <person name="Goeker M."/>
        </authorList>
    </citation>
    <scope>NUCLEOTIDE SEQUENCE [LARGE SCALE GENOMIC DNA]</scope>
    <source>
        <strain evidence="1 2">ATCC BAA-1496</strain>
    </source>
</reference>